<gene>
    <name evidence="3" type="ORF">SCHCODRAFT_235713</name>
</gene>
<dbReference type="GeneID" id="9589260"/>
<accession>D8Q6L0</accession>
<dbReference type="InParanoid" id="D8Q6L0"/>
<dbReference type="VEuPathDB" id="FungiDB:SCHCODRAFT_02600149"/>
<sequence length="450" mass="49164">MARTPKSTVAKKSTTTKKQQRSTEAKKQQRSTEAEKQRRAGAKAACCARDKDRYKHVIFPDLYIPDYVDDRCDQCGFEAKTTIAKLRHLVAHIPRDHPAWTVFHRCECVICGKPHATMDQVADHYSRSHRESFNYPCPHKGCTTKKGDRSGIYRHRRRVHNYRTKKEREAEAAAQLDAEVAARWEVETAVRRDAETNGYPPQPIDDCSAPTSSSSTPLATPPPSGFWTSFEAPCERGGELPSFDAAVYGVDAFASFVPDQTMESDFGGVNAHDFDHVAQGFDHVAHGFANVDEFAGPAMGLEFDAFSQLSQPSAHAMAPHPPRATAAPTIPGMATSTIPGMAAPTISGMTPQSAPLPAAAMALGYPATGAPQIARPSRHSQTGSHSQTGIQFSGFEFLNYPDGWTPANIPRPMCFPPVPPPTWTAEAGIIGHASSFEHHTRKQSPNKFNT</sequence>
<evidence type="ECO:0000313" key="4">
    <source>
        <dbReference type="Proteomes" id="UP000007431"/>
    </source>
</evidence>
<name>D8Q6L0_SCHCM</name>
<dbReference type="KEGG" id="scm:SCHCO_02600149"/>
<feature type="domain" description="C2H2-type" evidence="2">
    <location>
        <begin position="135"/>
        <end position="160"/>
    </location>
</feature>
<organism evidence="4">
    <name type="scientific">Schizophyllum commune (strain H4-8 / FGSC 9210)</name>
    <name type="common">Split gill fungus</name>
    <dbReference type="NCBI Taxonomy" id="578458"/>
    <lineage>
        <taxon>Eukaryota</taxon>
        <taxon>Fungi</taxon>
        <taxon>Dikarya</taxon>
        <taxon>Basidiomycota</taxon>
        <taxon>Agaricomycotina</taxon>
        <taxon>Agaricomycetes</taxon>
        <taxon>Agaricomycetidae</taxon>
        <taxon>Agaricales</taxon>
        <taxon>Schizophyllaceae</taxon>
        <taxon>Schizophyllum</taxon>
    </lineage>
</organism>
<feature type="compositionally biased region" description="Low complexity" evidence="1">
    <location>
        <begin position="1"/>
        <end position="13"/>
    </location>
</feature>
<dbReference type="OrthoDB" id="10564604at2759"/>
<keyword evidence="4" id="KW-1185">Reference proteome</keyword>
<feature type="region of interest" description="Disordered" evidence="1">
    <location>
        <begin position="192"/>
        <end position="222"/>
    </location>
</feature>
<feature type="compositionally biased region" description="Basic and acidic residues" evidence="1">
    <location>
        <begin position="21"/>
        <end position="38"/>
    </location>
</feature>
<dbReference type="SMART" id="SM00355">
    <property type="entry name" value="ZnF_C2H2"/>
    <property type="match status" value="3"/>
</dbReference>
<dbReference type="AlphaFoldDB" id="D8Q6L0"/>
<dbReference type="EMBL" id="GL377307">
    <property type="protein sequence ID" value="EFI96256.1"/>
    <property type="molecule type" value="Genomic_DNA"/>
</dbReference>
<protein>
    <recommendedName>
        <fullName evidence="2">C2H2-type domain-containing protein</fullName>
    </recommendedName>
</protein>
<dbReference type="Proteomes" id="UP000007431">
    <property type="component" value="Unassembled WGS sequence"/>
</dbReference>
<dbReference type="InterPro" id="IPR013087">
    <property type="entry name" value="Znf_C2H2_type"/>
</dbReference>
<evidence type="ECO:0000256" key="1">
    <source>
        <dbReference type="SAM" id="MobiDB-lite"/>
    </source>
</evidence>
<feature type="region of interest" description="Disordered" evidence="1">
    <location>
        <begin position="1"/>
        <end position="38"/>
    </location>
</feature>
<evidence type="ECO:0000313" key="3">
    <source>
        <dbReference type="EMBL" id="EFI96256.1"/>
    </source>
</evidence>
<feature type="domain" description="C2H2-type" evidence="2">
    <location>
        <begin position="70"/>
        <end position="92"/>
    </location>
</feature>
<reference evidence="3 4" key="1">
    <citation type="journal article" date="2010" name="Nat. Biotechnol.">
        <title>Genome sequence of the model mushroom Schizophyllum commune.</title>
        <authorList>
            <person name="Ohm R.A."/>
            <person name="de Jong J.F."/>
            <person name="Lugones L.G."/>
            <person name="Aerts A."/>
            <person name="Kothe E."/>
            <person name="Stajich J.E."/>
            <person name="de Vries R.P."/>
            <person name="Record E."/>
            <person name="Levasseur A."/>
            <person name="Baker S.E."/>
            <person name="Bartholomew K.A."/>
            <person name="Coutinho P.M."/>
            <person name="Erdmann S."/>
            <person name="Fowler T.J."/>
            <person name="Gathman A.C."/>
            <person name="Lombard V."/>
            <person name="Henrissat B."/>
            <person name="Knabe N."/>
            <person name="Kuees U."/>
            <person name="Lilly W.W."/>
            <person name="Lindquist E."/>
            <person name="Lucas S."/>
            <person name="Magnuson J.K."/>
            <person name="Piumi F."/>
            <person name="Raudaskoski M."/>
            <person name="Salamov A."/>
            <person name="Schmutz J."/>
            <person name="Schwarze F.W.M.R."/>
            <person name="vanKuyk P.A."/>
            <person name="Horton J.S."/>
            <person name="Grigoriev I.V."/>
            <person name="Woesten H.A.B."/>
        </authorList>
    </citation>
    <scope>NUCLEOTIDE SEQUENCE [LARGE SCALE GENOMIC DNA]</scope>
    <source>
        <strain evidence="4">H4-8 / FGSC 9210</strain>
    </source>
</reference>
<evidence type="ECO:0000259" key="2">
    <source>
        <dbReference type="SMART" id="SM00355"/>
    </source>
</evidence>
<feature type="domain" description="C2H2-type" evidence="2">
    <location>
        <begin position="106"/>
        <end position="129"/>
    </location>
</feature>
<feature type="compositionally biased region" description="Low complexity" evidence="1">
    <location>
        <begin position="208"/>
        <end position="218"/>
    </location>
</feature>
<proteinExistence type="predicted"/>
<dbReference type="HOGENOM" id="CLU_608538_0_0_1"/>